<evidence type="ECO:0000256" key="1">
    <source>
        <dbReference type="ARBA" id="ARBA00000971"/>
    </source>
</evidence>
<evidence type="ECO:0000256" key="4">
    <source>
        <dbReference type="ARBA" id="ARBA00022490"/>
    </source>
</evidence>
<dbReference type="OrthoDB" id="16120at2759"/>
<dbReference type="InterPro" id="IPR043170">
    <property type="entry name" value="PTPA_C_lid"/>
</dbReference>
<evidence type="ECO:0000256" key="7">
    <source>
        <dbReference type="RuleBase" id="RU361210"/>
    </source>
</evidence>
<dbReference type="CDD" id="cd04087">
    <property type="entry name" value="PTPA"/>
    <property type="match status" value="1"/>
</dbReference>
<evidence type="ECO:0000256" key="3">
    <source>
        <dbReference type="ARBA" id="ARBA00011019"/>
    </source>
</evidence>
<dbReference type="GO" id="GO:0007052">
    <property type="term" value="P:mitotic spindle organization"/>
    <property type="evidence" value="ECO:0007669"/>
    <property type="project" value="TreeGrafter"/>
</dbReference>
<evidence type="ECO:0000256" key="5">
    <source>
        <dbReference type="ARBA" id="ARBA00023110"/>
    </source>
</evidence>
<accession>A0A0D7AVA6</accession>
<evidence type="ECO:0000256" key="2">
    <source>
        <dbReference type="ARBA" id="ARBA00004496"/>
    </source>
</evidence>
<dbReference type="PANTHER" id="PTHR10012:SF0">
    <property type="entry name" value="SERINE_THREONINE-PROTEIN PHOSPHATASE 2A ACTIVATOR"/>
    <property type="match status" value="1"/>
</dbReference>
<dbReference type="InterPro" id="IPR037218">
    <property type="entry name" value="PTPA_sf"/>
</dbReference>
<gene>
    <name evidence="9" type="ORF">CYLTODRAFT_383973</name>
</gene>
<comment type="catalytic activity">
    <reaction evidence="1 7">
        <text>[protein]-peptidylproline (omega=180) = [protein]-peptidylproline (omega=0)</text>
        <dbReference type="Rhea" id="RHEA:16237"/>
        <dbReference type="Rhea" id="RHEA-COMP:10747"/>
        <dbReference type="Rhea" id="RHEA-COMP:10748"/>
        <dbReference type="ChEBI" id="CHEBI:83833"/>
        <dbReference type="ChEBI" id="CHEBI:83834"/>
        <dbReference type="EC" id="5.2.1.8"/>
    </reaction>
</comment>
<dbReference type="PANTHER" id="PTHR10012">
    <property type="entry name" value="SERINE/THREONINE-PROTEIN PHOSPHATASE 2A REGULATORY SUBUNIT B"/>
    <property type="match status" value="1"/>
</dbReference>
<dbReference type="Pfam" id="PF03095">
    <property type="entry name" value="PTPA"/>
    <property type="match status" value="1"/>
</dbReference>
<keyword evidence="10" id="KW-1185">Reference proteome</keyword>
<dbReference type="GO" id="GO:0005634">
    <property type="term" value="C:nucleus"/>
    <property type="evidence" value="ECO:0007669"/>
    <property type="project" value="TreeGrafter"/>
</dbReference>
<dbReference type="Gene3D" id="1.20.120.1150">
    <property type="match status" value="1"/>
</dbReference>
<keyword evidence="5 7" id="KW-0697">Rotamase</keyword>
<dbReference type="Proteomes" id="UP000054007">
    <property type="component" value="Unassembled WGS sequence"/>
</dbReference>
<dbReference type="EMBL" id="KN880817">
    <property type="protein sequence ID" value="KIY62162.1"/>
    <property type="molecule type" value="Genomic_DNA"/>
</dbReference>
<dbReference type="SUPFAM" id="SSF140984">
    <property type="entry name" value="PTPA-like"/>
    <property type="match status" value="1"/>
</dbReference>
<keyword evidence="6 7" id="KW-0413">Isomerase</keyword>
<feature type="compositionally biased region" description="Polar residues" evidence="8">
    <location>
        <begin position="368"/>
        <end position="379"/>
    </location>
</feature>
<evidence type="ECO:0000313" key="9">
    <source>
        <dbReference type="EMBL" id="KIY62162.1"/>
    </source>
</evidence>
<feature type="region of interest" description="Disordered" evidence="8">
    <location>
        <begin position="365"/>
        <end position="389"/>
    </location>
</feature>
<comment type="subcellular location">
    <subcellularLocation>
        <location evidence="2 7">Cytoplasm</location>
    </subcellularLocation>
</comment>
<evidence type="ECO:0000256" key="8">
    <source>
        <dbReference type="SAM" id="MobiDB-lite"/>
    </source>
</evidence>
<keyword evidence="4 7" id="KW-0963">Cytoplasm</keyword>
<dbReference type="STRING" id="1314674.A0A0D7AVA6"/>
<dbReference type="InterPro" id="IPR004327">
    <property type="entry name" value="Phstyr_phstse_ac"/>
</dbReference>
<name>A0A0D7AVA6_9AGAR</name>
<dbReference type="AlphaFoldDB" id="A0A0D7AVA6"/>
<organism evidence="9 10">
    <name type="scientific">Cylindrobasidium torrendii FP15055 ss-10</name>
    <dbReference type="NCBI Taxonomy" id="1314674"/>
    <lineage>
        <taxon>Eukaryota</taxon>
        <taxon>Fungi</taxon>
        <taxon>Dikarya</taxon>
        <taxon>Basidiomycota</taxon>
        <taxon>Agaricomycotina</taxon>
        <taxon>Agaricomycetes</taxon>
        <taxon>Agaricomycetidae</taxon>
        <taxon>Agaricales</taxon>
        <taxon>Marasmiineae</taxon>
        <taxon>Physalacriaceae</taxon>
        <taxon>Cylindrobasidium</taxon>
    </lineage>
</organism>
<evidence type="ECO:0000313" key="10">
    <source>
        <dbReference type="Proteomes" id="UP000054007"/>
    </source>
</evidence>
<comment type="similarity">
    <text evidence="3 7">Belongs to the PTPA-type PPIase family.</text>
</comment>
<reference evidence="9 10" key="1">
    <citation type="journal article" date="2015" name="Fungal Genet. Biol.">
        <title>Evolution of novel wood decay mechanisms in Agaricales revealed by the genome sequences of Fistulina hepatica and Cylindrobasidium torrendii.</title>
        <authorList>
            <person name="Floudas D."/>
            <person name="Held B.W."/>
            <person name="Riley R."/>
            <person name="Nagy L.G."/>
            <person name="Koehler G."/>
            <person name="Ransdell A.S."/>
            <person name="Younus H."/>
            <person name="Chow J."/>
            <person name="Chiniquy J."/>
            <person name="Lipzen A."/>
            <person name="Tritt A."/>
            <person name="Sun H."/>
            <person name="Haridas S."/>
            <person name="LaButti K."/>
            <person name="Ohm R.A."/>
            <person name="Kues U."/>
            <person name="Blanchette R.A."/>
            <person name="Grigoriev I.V."/>
            <person name="Minto R.E."/>
            <person name="Hibbett D.S."/>
        </authorList>
    </citation>
    <scope>NUCLEOTIDE SEQUENCE [LARGE SCALE GENOMIC DNA]</scope>
    <source>
        <strain evidence="9 10">FP15055 ss-10</strain>
    </source>
</reference>
<comment type="function">
    <text evidence="7">PPIases accelerate the folding of proteins. It catalyzes the cis-trans isomerization of proline imidic peptide bonds in oligopeptides.</text>
</comment>
<dbReference type="GO" id="GO:0000159">
    <property type="term" value="C:protein phosphatase type 2A complex"/>
    <property type="evidence" value="ECO:0007669"/>
    <property type="project" value="TreeGrafter"/>
</dbReference>
<dbReference type="GO" id="GO:0003755">
    <property type="term" value="F:peptidyl-prolyl cis-trans isomerase activity"/>
    <property type="evidence" value="ECO:0007669"/>
    <property type="project" value="UniProtKB-KW"/>
</dbReference>
<dbReference type="GO" id="GO:0008160">
    <property type="term" value="F:protein tyrosine phosphatase activator activity"/>
    <property type="evidence" value="ECO:0007669"/>
    <property type="project" value="TreeGrafter"/>
</dbReference>
<dbReference type="GO" id="GO:0005737">
    <property type="term" value="C:cytoplasm"/>
    <property type="evidence" value="ECO:0007669"/>
    <property type="project" value="UniProtKB-SubCell"/>
</dbReference>
<protein>
    <recommendedName>
        <fullName evidence="7">Serine/threonine-protein phosphatase 2A activator</fullName>
        <ecNumber evidence="7">5.2.1.8</ecNumber>
    </recommendedName>
    <alternativeName>
        <fullName evidence="7">Phosphotyrosyl phosphatase activator</fullName>
    </alternativeName>
</protein>
<sequence length="389" mass="43219">MDRPLPALRHITPAQLAELAAPSSKIQSDDDVQAWKTTRGYADYALFLRRLTRSVVGQSFPAADLGIEPPIAQLLELLDKVDNWIDEIPPLQTPQRFGNLAFRTWGRRLEEECDNLLRCILPTNLDSALPHLRPYFITSFGSFSRMDYGTGHETSFAIFLFCLTTLRIVEPNPDVERMLVMNVFLRYLQVCWRLQDVYQLEPAGSHGVWGLDDSCFLPYIFGSGQLLNQTNIAVDAVLKEPLPDSNLYFMAISRIRKVKTGPFHEHSSQLYSIAVGVKNWGKVNSGLFKMYEAEVLGKRVVVQHIPLGGLVEWDLPESEHVQDLPSTTVPWAPITPHTVGMIATTSAHPAHATSAPWATPATAAPLAGQTSAPWTSSAKQLPAVTPPGW</sequence>
<proteinExistence type="inferred from homology"/>
<dbReference type="EC" id="5.2.1.8" evidence="7"/>
<evidence type="ECO:0000256" key="6">
    <source>
        <dbReference type="ARBA" id="ARBA00023235"/>
    </source>
</evidence>